<evidence type="ECO:0000313" key="4">
    <source>
        <dbReference type="Proteomes" id="UP000472240"/>
    </source>
</evidence>
<gene>
    <name evidence="3" type="primary">C5orf46</name>
</gene>
<dbReference type="Ensembl" id="ENSRFET00010016386.1">
    <property type="protein sequence ID" value="ENSRFEP00010015000.1"/>
    <property type="gene ID" value="ENSRFEG00010010119.1"/>
</dbReference>
<keyword evidence="4" id="KW-1185">Reference proteome</keyword>
<reference evidence="3" key="5">
    <citation type="submission" date="2025-09" db="UniProtKB">
        <authorList>
            <consortium name="Ensembl"/>
        </authorList>
    </citation>
    <scope>IDENTIFICATION</scope>
</reference>
<feature type="chain" id="PRO_5025663194" evidence="2">
    <location>
        <begin position="24"/>
        <end position="86"/>
    </location>
</feature>
<feature type="compositionally biased region" description="Basic and acidic residues" evidence="1">
    <location>
        <begin position="23"/>
        <end position="42"/>
    </location>
</feature>
<dbReference type="GeneTree" id="ENSGT00390000011484"/>
<reference evidence="3 4" key="2">
    <citation type="journal article" date="2018" name="Annu Rev Anim Biosci">
        <title>Bat Biology, Genomes, and the Bat1K Project: To Generate Chromosome-Level Genomes for All Living Bat Species.</title>
        <authorList>
            <person name="Teeling E.C."/>
            <person name="Vernes S.C."/>
            <person name="Davalos L.M."/>
            <person name="Ray D.A."/>
            <person name="Gilbert M.T.P."/>
            <person name="Myers E."/>
        </authorList>
    </citation>
    <scope>NUCLEOTIDE SEQUENCE</scope>
</reference>
<dbReference type="Proteomes" id="UP000472240">
    <property type="component" value="Chromosome 24"/>
</dbReference>
<dbReference type="FunCoup" id="A0A671EPG3">
    <property type="interactions" value="4"/>
</dbReference>
<dbReference type="Pfam" id="PF15144">
    <property type="entry name" value="DUF4576"/>
    <property type="match status" value="1"/>
</dbReference>
<reference evidence="4" key="3">
    <citation type="submission" date="2018-12" db="EMBL/GenBank/DDBJ databases">
        <title>G10K-VGP greater horseshoe bat female genome, primary haplotype.</title>
        <authorList>
            <person name="Teeling E."/>
            <person name="Myers G."/>
            <person name="Vernes S."/>
            <person name="Pippel M."/>
            <person name="Winkler S."/>
            <person name="Fedrigo O."/>
            <person name="Rhie A."/>
            <person name="Koren S."/>
            <person name="Phillippy A."/>
            <person name="Lewin H."/>
            <person name="Damas J."/>
            <person name="Howe K."/>
            <person name="Mountcastle J."/>
            <person name="Jarvis E.D."/>
        </authorList>
    </citation>
    <scope>NUCLEOTIDE SEQUENCE [LARGE SCALE GENOMIC DNA]</scope>
</reference>
<dbReference type="PANTHER" id="PTHR37864:SF1">
    <property type="entry name" value="SIMILAR TO AVLV472"/>
    <property type="match status" value="1"/>
</dbReference>
<keyword evidence="2" id="KW-0732">Signal</keyword>
<evidence type="ECO:0000256" key="1">
    <source>
        <dbReference type="SAM" id="MobiDB-lite"/>
    </source>
</evidence>
<dbReference type="InterPro" id="IPR027950">
    <property type="entry name" value="DUF4576"/>
</dbReference>
<sequence length="86" mass="9527">MAVSVLRMTIVLGLLVLILTCHADDKPDKPDGKPDDSDKKPGQDFPHFLSLLGTEIIENAVKFVLRTMTRNNLGCMEFDDKGEHSS</sequence>
<dbReference type="PANTHER" id="PTHR37864">
    <property type="entry name" value="SIMILAR TO AVLV472"/>
    <property type="match status" value="1"/>
</dbReference>
<name>A0A671EPG3_RHIFE</name>
<dbReference type="AlphaFoldDB" id="A0A671EPG3"/>
<evidence type="ECO:0000256" key="2">
    <source>
        <dbReference type="SAM" id="SignalP"/>
    </source>
</evidence>
<protein>
    <submittedName>
        <fullName evidence="3">Chromosome 5 open reading frame 46</fullName>
    </submittedName>
</protein>
<feature type="region of interest" description="Disordered" evidence="1">
    <location>
        <begin position="23"/>
        <end position="44"/>
    </location>
</feature>
<dbReference type="InParanoid" id="A0A671EPG3"/>
<evidence type="ECO:0000313" key="3">
    <source>
        <dbReference type="Ensembl" id="ENSRFEP00010015000.1"/>
    </source>
</evidence>
<feature type="signal peptide" evidence="2">
    <location>
        <begin position="1"/>
        <end position="23"/>
    </location>
</feature>
<reference evidence="3" key="4">
    <citation type="submission" date="2025-08" db="UniProtKB">
        <authorList>
            <consortium name="Ensembl"/>
        </authorList>
    </citation>
    <scope>IDENTIFICATION</scope>
</reference>
<dbReference type="OMA" id="FQMYLNN"/>
<reference evidence="3 4" key="1">
    <citation type="journal article" date="2015" name="Annu Rev Anim Biosci">
        <title>The Genome 10K Project: a way forward.</title>
        <authorList>
            <person name="Koepfli K.P."/>
            <person name="Paten B."/>
            <person name="O'Brien S.J."/>
            <person name="Koepfli K.P."/>
            <person name="Paten B."/>
            <person name="Antunes A."/>
            <person name="Belov K."/>
            <person name="Bustamante C."/>
            <person name="Castoe T.A."/>
            <person name="Clawson H."/>
            <person name="Crawford A.J."/>
            <person name="Diekhans M."/>
            <person name="Distel D."/>
            <person name="Durbin R."/>
            <person name="Earl D."/>
            <person name="Fujita M.K."/>
            <person name="Gamble T."/>
            <person name="Georges A."/>
            <person name="Gemmell N."/>
            <person name="Gilbert M.T."/>
            <person name="Graves J.M."/>
            <person name="Green R.E."/>
            <person name="Hickey G."/>
            <person name="Jarvis E.D."/>
            <person name="Johnson W."/>
            <person name="Komissarov A."/>
            <person name="Korf I."/>
            <person name="Kuhn R."/>
            <person name="Larkin D.M."/>
            <person name="Lewin H."/>
            <person name="Lopez J.V."/>
            <person name="Ma J."/>
            <person name="Marques-Bonet T."/>
            <person name="Miller W."/>
            <person name="Murphy R."/>
            <person name="Pevzner P."/>
            <person name="Shapiro B."/>
            <person name="Steiner C."/>
            <person name="Tamazian G."/>
            <person name="Venkatesh B."/>
            <person name="Wang J."/>
            <person name="Wayne R."/>
            <person name="Wiley E."/>
            <person name="Yang H."/>
            <person name="Zhang G."/>
            <person name="Haussler D."/>
            <person name="Ryder O."/>
            <person name="O'Brien S.J."/>
        </authorList>
    </citation>
    <scope>NUCLEOTIDE SEQUENCE</scope>
</reference>
<organism evidence="3 4">
    <name type="scientific">Rhinolophus ferrumequinum</name>
    <name type="common">Greater horseshoe bat</name>
    <dbReference type="NCBI Taxonomy" id="59479"/>
    <lineage>
        <taxon>Eukaryota</taxon>
        <taxon>Metazoa</taxon>
        <taxon>Chordata</taxon>
        <taxon>Craniata</taxon>
        <taxon>Vertebrata</taxon>
        <taxon>Euteleostomi</taxon>
        <taxon>Mammalia</taxon>
        <taxon>Eutheria</taxon>
        <taxon>Laurasiatheria</taxon>
        <taxon>Chiroptera</taxon>
        <taxon>Yinpterochiroptera</taxon>
        <taxon>Rhinolophoidea</taxon>
        <taxon>Rhinolophidae</taxon>
        <taxon>Rhinolophinae</taxon>
        <taxon>Rhinolophus</taxon>
    </lineage>
</organism>
<accession>A0A671EPG3</accession>
<proteinExistence type="predicted"/>